<accession>A0A9W8TIU0</accession>
<proteinExistence type="predicted"/>
<dbReference type="VEuPathDB" id="FungiDB:F4678DRAFT_462960"/>
<evidence type="ECO:0000313" key="2">
    <source>
        <dbReference type="EMBL" id="KAJ3564249.1"/>
    </source>
</evidence>
<organism evidence="2 3">
    <name type="scientific">Xylaria arbuscula</name>
    <dbReference type="NCBI Taxonomy" id="114810"/>
    <lineage>
        <taxon>Eukaryota</taxon>
        <taxon>Fungi</taxon>
        <taxon>Dikarya</taxon>
        <taxon>Ascomycota</taxon>
        <taxon>Pezizomycotina</taxon>
        <taxon>Sordariomycetes</taxon>
        <taxon>Xylariomycetidae</taxon>
        <taxon>Xylariales</taxon>
        <taxon>Xylariaceae</taxon>
        <taxon>Xylaria</taxon>
    </lineage>
</organism>
<name>A0A9W8TIU0_9PEZI</name>
<reference evidence="2" key="1">
    <citation type="submission" date="2022-07" db="EMBL/GenBank/DDBJ databases">
        <title>Genome Sequence of Xylaria arbuscula.</title>
        <authorList>
            <person name="Buettner E."/>
        </authorList>
    </citation>
    <scope>NUCLEOTIDE SEQUENCE</scope>
    <source>
        <strain evidence="2">VT107</strain>
    </source>
</reference>
<dbReference type="EMBL" id="JANPWZ010001642">
    <property type="protein sequence ID" value="KAJ3564249.1"/>
    <property type="molecule type" value="Genomic_DNA"/>
</dbReference>
<feature type="compositionally biased region" description="Basic residues" evidence="1">
    <location>
        <begin position="1"/>
        <end position="18"/>
    </location>
</feature>
<evidence type="ECO:0000256" key="1">
    <source>
        <dbReference type="SAM" id="MobiDB-lite"/>
    </source>
</evidence>
<comment type="caution">
    <text evidence="2">The sequence shown here is derived from an EMBL/GenBank/DDBJ whole genome shotgun (WGS) entry which is preliminary data.</text>
</comment>
<evidence type="ECO:0000313" key="3">
    <source>
        <dbReference type="Proteomes" id="UP001148614"/>
    </source>
</evidence>
<dbReference type="AlphaFoldDB" id="A0A9W8TIU0"/>
<dbReference type="Proteomes" id="UP001148614">
    <property type="component" value="Unassembled WGS sequence"/>
</dbReference>
<keyword evidence="3" id="KW-1185">Reference proteome</keyword>
<feature type="region of interest" description="Disordered" evidence="1">
    <location>
        <begin position="1"/>
        <end position="59"/>
    </location>
</feature>
<sequence length="218" mass="24950">MAESKKSHRRPTRRQPRRATKDAAQISEPKVGDVLTPRPSASVRKPQGKSRAATTRQRKKFQQALIKKVDARDPEEAWVEQAHLLGLSNPPLPTSPTLPKKNAQLHNTIKEPKYMDDVLNEKGNIDEEIHRGKRWIPGLTHRKRPVDQPLGVPFALWIAYKHLDDYMYRHSLSDANLKALPLLEDVHRYQDSDGRLPRPITPPGCIWDENLELVPAEE</sequence>
<gene>
    <name evidence="2" type="ORF">NPX13_g7912</name>
</gene>
<protein>
    <submittedName>
        <fullName evidence="2">Uncharacterized protein</fullName>
    </submittedName>
</protein>